<keyword evidence="2 4" id="KW-0560">Oxidoreductase</keyword>
<dbReference type="EC" id="1.6.5.2" evidence="4"/>
<dbReference type="InterPro" id="IPR029039">
    <property type="entry name" value="Flavoprotein-like_sf"/>
</dbReference>
<protein>
    <submittedName>
        <fullName evidence="4">NAD(P)H dehydrogenase (Quinone)</fullName>
        <ecNumber evidence="4">1.6.5.2</ecNumber>
    </submittedName>
</protein>
<evidence type="ECO:0000259" key="3">
    <source>
        <dbReference type="Pfam" id="PF02525"/>
    </source>
</evidence>
<dbReference type="PANTHER" id="PTHR10204">
    <property type="entry name" value="NAD P H OXIDOREDUCTASE-RELATED"/>
    <property type="match status" value="1"/>
</dbReference>
<feature type="domain" description="Flavodoxin-like fold" evidence="3">
    <location>
        <begin position="3"/>
        <end position="204"/>
    </location>
</feature>
<dbReference type="InterPro" id="IPR003680">
    <property type="entry name" value="Flavodoxin_fold"/>
</dbReference>
<evidence type="ECO:0000313" key="5">
    <source>
        <dbReference type="Proteomes" id="UP000564385"/>
    </source>
</evidence>
<proteinExistence type="inferred from homology"/>
<dbReference type="GO" id="GO:0003955">
    <property type="term" value="F:NAD(P)H dehydrogenase (quinone) activity"/>
    <property type="evidence" value="ECO:0007669"/>
    <property type="project" value="UniProtKB-EC"/>
</dbReference>
<evidence type="ECO:0000256" key="1">
    <source>
        <dbReference type="ARBA" id="ARBA00006252"/>
    </source>
</evidence>
<evidence type="ECO:0000256" key="2">
    <source>
        <dbReference type="ARBA" id="ARBA00023002"/>
    </source>
</evidence>
<dbReference type="Pfam" id="PF02525">
    <property type="entry name" value="Flavodoxin_2"/>
    <property type="match status" value="1"/>
</dbReference>
<evidence type="ECO:0000313" key="4">
    <source>
        <dbReference type="EMBL" id="NYF90428.1"/>
    </source>
</evidence>
<comment type="caution">
    <text evidence="4">The sequence shown here is derived from an EMBL/GenBank/DDBJ whole genome shotgun (WGS) entry which is preliminary data.</text>
</comment>
<name>A0A852VBZ9_9BACT</name>
<dbReference type="AlphaFoldDB" id="A0A852VBZ9"/>
<dbReference type="Proteomes" id="UP000564385">
    <property type="component" value="Unassembled WGS sequence"/>
</dbReference>
<reference evidence="4 5" key="1">
    <citation type="submission" date="2020-07" db="EMBL/GenBank/DDBJ databases">
        <title>Genomic Encyclopedia of Type Strains, Phase IV (KMG-V): Genome sequencing to study the core and pangenomes of soil and plant-associated prokaryotes.</title>
        <authorList>
            <person name="Whitman W."/>
        </authorList>
    </citation>
    <scope>NUCLEOTIDE SEQUENCE [LARGE SCALE GENOMIC DNA]</scope>
    <source>
        <strain evidence="4 5">M8UP22</strain>
    </source>
</reference>
<sequence length="262" mass="28825">MQKTVLLIHAHPEPTSLTRTLVEAAKTSLLASGHRVLESDLYAMNWKAVFDAADFPQRVNEDRLCFVSESGNAYAKRAQTQDVEDEQAKLRQADAIVFQFPIWWFSFPAILKGWVDRVFAYGLAYGYKDAGNQHRYGEGGFAGKRALLSVTVGGPFEDYGARGINGSLEQILFPITHGTLFFSGMEVLPTFAVYGTGRLSEAETGLAIEGLNNRLDGLFTDAPIPFRAQNSGDYQDKHQLAAEIAPGRTGIVAHHAEPDLFV</sequence>
<organism evidence="4 5">
    <name type="scientific">Tunturiibacter lichenicola</name>
    <dbReference type="NCBI Taxonomy" id="2051959"/>
    <lineage>
        <taxon>Bacteria</taxon>
        <taxon>Pseudomonadati</taxon>
        <taxon>Acidobacteriota</taxon>
        <taxon>Terriglobia</taxon>
        <taxon>Terriglobales</taxon>
        <taxon>Acidobacteriaceae</taxon>
        <taxon>Tunturiibacter</taxon>
    </lineage>
</organism>
<gene>
    <name evidence="4" type="ORF">HDF08_002530</name>
</gene>
<comment type="similarity">
    <text evidence="1">Belongs to the NAD(P)H dehydrogenase (quinone) family.</text>
</comment>
<accession>A0A852VBZ9</accession>
<dbReference type="PANTHER" id="PTHR10204:SF34">
    <property type="entry name" value="NAD(P)H DEHYDROGENASE [QUINONE] 1 ISOFORM 1"/>
    <property type="match status" value="1"/>
</dbReference>
<dbReference type="GO" id="GO:0005829">
    <property type="term" value="C:cytosol"/>
    <property type="evidence" value="ECO:0007669"/>
    <property type="project" value="TreeGrafter"/>
</dbReference>
<dbReference type="Gene3D" id="3.40.50.360">
    <property type="match status" value="1"/>
</dbReference>
<dbReference type="SUPFAM" id="SSF52218">
    <property type="entry name" value="Flavoproteins"/>
    <property type="match status" value="1"/>
</dbReference>
<dbReference type="InterPro" id="IPR051545">
    <property type="entry name" value="NAD(P)H_dehydrogenase_qn"/>
</dbReference>
<dbReference type="EMBL" id="JACCCU010000002">
    <property type="protein sequence ID" value="NYF90428.1"/>
    <property type="molecule type" value="Genomic_DNA"/>
</dbReference>